<dbReference type="InterPro" id="IPR021757">
    <property type="entry name" value="Ribosomal_mL46_N"/>
</dbReference>
<dbReference type="GO" id="GO:0003735">
    <property type="term" value="F:structural constituent of ribosome"/>
    <property type="evidence" value="ECO:0007669"/>
    <property type="project" value="InterPro"/>
</dbReference>
<dbReference type="Gene3D" id="3.90.79.10">
    <property type="entry name" value="Nucleoside Triphosphate Pyrophosphohydrolase"/>
    <property type="match status" value="1"/>
</dbReference>
<accession>A0A7S4RQR8</accession>
<name>A0A7S4RQR8_9STRA</name>
<dbReference type="AlphaFoldDB" id="A0A7S4RQR8"/>
<reference evidence="2" key="1">
    <citation type="submission" date="2021-01" db="EMBL/GenBank/DDBJ databases">
        <authorList>
            <person name="Corre E."/>
            <person name="Pelletier E."/>
            <person name="Niang G."/>
            <person name="Scheremetjew M."/>
            <person name="Finn R."/>
            <person name="Kale V."/>
            <person name="Holt S."/>
            <person name="Cochrane G."/>
            <person name="Meng A."/>
            <person name="Brown T."/>
            <person name="Cohen L."/>
        </authorList>
    </citation>
    <scope>NUCLEOTIDE SEQUENCE</scope>
    <source>
        <strain evidence="2">GSO104</strain>
    </source>
</reference>
<gene>
    <name evidence="2" type="ORF">DBRI00130_LOCUS22721</name>
</gene>
<dbReference type="InterPro" id="IPR015797">
    <property type="entry name" value="NUDIX_hydrolase-like_dom_sf"/>
</dbReference>
<dbReference type="GO" id="GO:0005762">
    <property type="term" value="C:mitochondrial large ribosomal subunit"/>
    <property type="evidence" value="ECO:0007669"/>
    <property type="project" value="TreeGrafter"/>
</dbReference>
<organism evidence="2">
    <name type="scientific">Ditylum brightwellii</name>
    <dbReference type="NCBI Taxonomy" id="49249"/>
    <lineage>
        <taxon>Eukaryota</taxon>
        <taxon>Sar</taxon>
        <taxon>Stramenopiles</taxon>
        <taxon>Ochrophyta</taxon>
        <taxon>Bacillariophyta</taxon>
        <taxon>Mediophyceae</taxon>
        <taxon>Lithodesmiophycidae</taxon>
        <taxon>Lithodesmiales</taxon>
        <taxon>Lithodesmiaceae</taxon>
        <taxon>Ditylum</taxon>
    </lineage>
</organism>
<sequence length="361" mass="41276">MATVMMSASRKGIALATASRRISLPSSLLSESVCFKQEQQQQQSLTIREFGSSKNKKEEATLSYDERKAAAKEKRRQLHQTKVNRLNSLKTRRSNSPKDVQKTKFHSYFDTLQRRDEYLDRKARRCGKPWKVLVSAVVERLPVVTPDAPQWEEEYWEMKSMLMENSGKEFPMELANAGLSATSSMAGDTNAVYDRDDLLEQLKKQGFTPAPRETEADRTGQIQTLDRQLKTRVYLAIVPSSASSSTNTQQWSFPTVQVNDDETLLSAAKRSITSSIGTKLEFWTPSNCPLGVQLTPYEEEEDSEYFGTKTFFIKVQLDDEGTIEENENVVQDWGWLTREEMTEKVAVEQGEENSKFYHYLL</sequence>
<dbReference type="PANTHER" id="PTHR13124:SF12">
    <property type="entry name" value="LARGE RIBOSOMAL SUBUNIT PROTEIN ML46"/>
    <property type="match status" value="1"/>
</dbReference>
<proteinExistence type="predicted"/>
<dbReference type="PANTHER" id="PTHR13124">
    <property type="entry name" value="39S RIBOSOMAL PROTEIN L46, MITOCHONDRIAL PRECURSOR-RELATED"/>
    <property type="match status" value="1"/>
</dbReference>
<feature type="domain" description="Large ribosomal subunit protein mL46 N-terminal" evidence="1">
    <location>
        <begin position="130"/>
        <end position="217"/>
    </location>
</feature>
<evidence type="ECO:0000313" key="2">
    <source>
        <dbReference type="EMBL" id="CAE4622099.1"/>
    </source>
</evidence>
<evidence type="ECO:0000259" key="1">
    <source>
        <dbReference type="Pfam" id="PF11788"/>
    </source>
</evidence>
<dbReference type="Pfam" id="PF11788">
    <property type="entry name" value="MRP-L46"/>
    <property type="match status" value="1"/>
</dbReference>
<dbReference type="InterPro" id="IPR040008">
    <property type="entry name" value="Ribosomal_mL46"/>
</dbReference>
<dbReference type="EMBL" id="HBNS01028909">
    <property type="protein sequence ID" value="CAE4622099.1"/>
    <property type="molecule type" value="Transcribed_RNA"/>
</dbReference>
<protein>
    <recommendedName>
        <fullName evidence="1">Large ribosomal subunit protein mL46 N-terminal domain-containing protein</fullName>
    </recommendedName>
</protein>
<dbReference type="SUPFAM" id="SSF55811">
    <property type="entry name" value="Nudix"/>
    <property type="match status" value="1"/>
</dbReference>